<feature type="compositionally biased region" description="Acidic residues" evidence="1">
    <location>
        <begin position="135"/>
        <end position="150"/>
    </location>
</feature>
<dbReference type="OrthoDB" id="197967at2759"/>
<name>A0A9P8IG92_9PEZI</name>
<feature type="region of interest" description="Disordered" evidence="1">
    <location>
        <begin position="197"/>
        <end position="288"/>
    </location>
</feature>
<evidence type="ECO:0000313" key="3">
    <source>
        <dbReference type="Proteomes" id="UP000698800"/>
    </source>
</evidence>
<reference evidence="2" key="1">
    <citation type="submission" date="2021-03" db="EMBL/GenBank/DDBJ databases">
        <title>Comparative genomics and phylogenomic investigation of the class Geoglossomycetes provide insights into ecological specialization and systematics.</title>
        <authorList>
            <person name="Melie T."/>
            <person name="Pirro S."/>
            <person name="Miller A.N."/>
            <person name="Quandt A."/>
        </authorList>
    </citation>
    <scope>NUCLEOTIDE SEQUENCE</scope>
    <source>
        <strain evidence="2">GBOQ0MN5Z8</strain>
    </source>
</reference>
<evidence type="ECO:0000313" key="2">
    <source>
        <dbReference type="EMBL" id="KAH0543921.1"/>
    </source>
</evidence>
<feature type="region of interest" description="Disordered" evidence="1">
    <location>
        <begin position="135"/>
        <end position="163"/>
    </location>
</feature>
<keyword evidence="3" id="KW-1185">Reference proteome</keyword>
<accession>A0A9P8IG92</accession>
<dbReference type="InterPro" id="IPR019129">
    <property type="entry name" value="Folate-sensitive_fs_Fra10Ac1"/>
</dbReference>
<sequence length="288" mass="32818">MTLPFHQSSRPSSAYTRHLQQVSAYLHYYGGSKPQPSSFRTERQLLEENHKFIRDDDDGDEAGAGEKEIARRYYEKLFREFALVELGRWREGMADAGWENDQVAMRWRTKDEVLSGKGQFTCASLSCSRRDDVVIDPEAGENGDPQDGDEQASRKRRRGDTGGGLQTFELNFGYVEEGIKKNALVKVRVCQRCARKLGKAQGAAPREKPRRSGSGSQSRSRTRRHERSPDSRRRKKERRDHGENLDVERRGVPPGEEGYKITPSASRDGPRKHDQRSLRSRSRSPAPT</sequence>
<gene>
    <name evidence="2" type="ORF">FGG08_001822</name>
</gene>
<proteinExistence type="predicted"/>
<evidence type="ECO:0000256" key="1">
    <source>
        <dbReference type="SAM" id="MobiDB-lite"/>
    </source>
</evidence>
<feature type="compositionally biased region" description="Basic and acidic residues" evidence="1">
    <location>
        <begin position="268"/>
        <end position="277"/>
    </location>
</feature>
<dbReference type="EMBL" id="JAGHQL010000025">
    <property type="protein sequence ID" value="KAH0543921.1"/>
    <property type="molecule type" value="Genomic_DNA"/>
</dbReference>
<organism evidence="2 3">
    <name type="scientific">Glutinoglossum americanum</name>
    <dbReference type="NCBI Taxonomy" id="1670608"/>
    <lineage>
        <taxon>Eukaryota</taxon>
        <taxon>Fungi</taxon>
        <taxon>Dikarya</taxon>
        <taxon>Ascomycota</taxon>
        <taxon>Pezizomycotina</taxon>
        <taxon>Geoglossomycetes</taxon>
        <taxon>Geoglossales</taxon>
        <taxon>Geoglossaceae</taxon>
        <taxon>Glutinoglossum</taxon>
    </lineage>
</organism>
<dbReference type="AlphaFoldDB" id="A0A9P8IG92"/>
<dbReference type="Pfam" id="PF09725">
    <property type="entry name" value="Fra10Ac1"/>
    <property type="match status" value="1"/>
</dbReference>
<evidence type="ECO:0008006" key="4">
    <source>
        <dbReference type="Google" id="ProtNLM"/>
    </source>
</evidence>
<feature type="compositionally biased region" description="Basic residues" evidence="1">
    <location>
        <begin position="220"/>
        <end position="238"/>
    </location>
</feature>
<protein>
    <recommendedName>
        <fullName evidence="4">Folate-sensitive fragile site protein Fra10Ac1-domain-containing protein</fullName>
    </recommendedName>
</protein>
<feature type="compositionally biased region" description="Basic and acidic residues" evidence="1">
    <location>
        <begin position="239"/>
        <end position="251"/>
    </location>
</feature>
<dbReference type="Proteomes" id="UP000698800">
    <property type="component" value="Unassembled WGS sequence"/>
</dbReference>
<comment type="caution">
    <text evidence="2">The sequence shown here is derived from an EMBL/GenBank/DDBJ whole genome shotgun (WGS) entry which is preliminary data.</text>
</comment>